<dbReference type="InterPro" id="IPR037041">
    <property type="entry name" value="Trigger_fac_C_sf"/>
</dbReference>
<evidence type="ECO:0000256" key="7">
    <source>
        <dbReference type="ARBA" id="ARBA00023136"/>
    </source>
</evidence>
<evidence type="ECO:0000256" key="2">
    <source>
        <dbReference type="ARBA" id="ARBA00004193"/>
    </source>
</evidence>
<name>A0A1M7J381_9BACI</name>
<feature type="region of interest" description="Disordered" evidence="12">
    <location>
        <begin position="279"/>
        <end position="335"/>
    </location>
</feature>
<dbReference type="OrthoDB" id="14196at2"/>
<dbReference type="Gene3D" id="3.10.50.40">
    <property type="match status" value="1"/>
</dbReference>
<dbReference type="GO" id="GO:0015031">
    <property type="term" value="P:protein transport"/>
    <property type="evidence" value="ECO:0007669"/>
    <property type="project" value="InterPro"/>
</dbReference>
<evidence type="ECO:0000256" key="4">
    <source>
        <dbReference type="ARBA" id="ARBA00022475"/>
    </source>
</evidence>
<evidence type="ECO:0000256" key="11">
    <source>
        <dbReference type="HAMAP-Rule" id="MF_01145"/>
    </source>
</evidence>
<keyword evidence="4 11" id="KW-1003">Cell membrane</keyword>
<dbReference type="InterPro" id="IPR023058">
    <property type="entry name" value="PPIase_PpiC_CS"/>
</dbReference>
<dbReference type="RefSeq" id="WP_073198883.1">
    <property type="nucleotide sequence ID" value="NZ_FRCZ01000001.1"/>
</dbReference>
<dbReference type="PROSITE" id="PS51257">
    <property type="entry name" value="PROKAR_LIPOPROTEIN"/>
    <property type="match status" value="1"/>
</dbReference>
<dbReference type="Proteomes" id="UP000184184">
    <property type="component" value="Unassembled WGS sequence"/>
</dbReference>
<keyword evidence="5 11" id="KW-0732">Signal</keyword>
<evidence type="ECO:0000313" key="15">
    <source>
        <dbReference type="EMBL" id="SHM47393.1"/>
    </source>
</evidence>
<gene>
    <name evidence="11" type="primary">prsA</name>
    <name evidence="15" type="ORF">SAMN05216179_0236</name>
</gene>
<keyword evidence="16" id="KW-1185">Reference proteome</keyword>
<dbReference type="STRING" id="1027249.SAMN05216179_0236"/>
<evidence type="ECO:0000256" key="8">
    <source>
        <dbReference type="ARBA" id="ARBA00023139"/>
    </source>
</evidence>
<feature type="signal peptide" evidence="13">
    <location>
        <begin position="1"/>
        <end position="19"/>
    </location>
</feature>
<keyword evidence="6 11" id="KW-0697">Rotamase</keyword>
<dbReference type="Gene3D" id="1.10.3120.10">
    <property type="entry name" value="Trigger factor, C-terminal domain"/>
    <property type="match status" value="1"/>
</dbReference>
<accession>A0A1M7J381</accession>
<evidence type="ECO:0000256" key="13">
    <source>
        <dbReference type="SAM" id="SignalP"/>
    </source>
</evidence>
<dbReference type="GO" id="GO:0005886">
    <property type="term" value="C:plasma membrane"/>
    <property type="evidence" value="ECO:0007669"/>
    <property type="project" value="UniProtKB-SubCell"/>
</dbReference>
<comment type="function">
    <text evidence="11">Plays a major role in protein secretion by helping the post-translocational extracellular folding of several secreted proteins.</text>
</comment>
<evidence type="ECO:0000256" key="5">
    <source>
        <dbReference type="ARBA" id="ARBA00022729"/>
    </source>
</evidence>
<dbReference type="InterPro" id="IPR050245">
    <property type="entry name" value="PrsA_foldase"/>
</dbReference>
<sequence>MKKLAITATVAASIFALSACSSEEDSETVVETGSGDITKEEFYQELKSANGGQVLQQMVLETILEDKYDVSDEEVDKEIETFKEQYGEQFEMVLTQSGYEDEDAFREDLRVNLLQEKAATEDVEVTDEEIQKRYERMQTNLVASHILVEDEATANQVIEKLNDGEDFAALAEEYSTDTGSAANGGDLGEFGVGKMVPEFEDAAYNLEIDEISEPVQSQHGFHVIKVTDRVEVEDVEPLEDVKDQLRREIAQTKIDQAALQTKIQDLMSNAEIDVKIEEFEDLFKQPEAPETPAAPAEGDTESTEEEADNTEESESTEEEADNAEESDNTEEETQE</sequence>
<dbReference type="InterPro" id="IPR023059">
    <property type="entry name" value="Foldase_PrsA"/>
</dbReference>
<feature type="chain" id="PRO_5039691191" description="Foldase protein PrsA" evidence="13">
    <location>
        <begin position="20"/>
        <end position="335"/>
    </location>
</feature>
<dbReference type="AlphaFoldDB" id="A0A1M7J381"/>
<dbReference type="PROSITE" id="PS50198">
    <property type="entry name" value="PPIC_PPIASE_2"/>
    <property type="match status" value="1"/>
</dbReference>
<keyword evidence="9 11" id="KW-0413">Isomerase</keyword>
<feature type="compositionally biased region" description="Low complexity" evidence="12">
    <location>
        <begin position="286"/>
        <end position="297"/>
    </location>
</feature>
<comment type="similarity">
    <text evidence="3 11">Belongs to the PrsA family.</text>
</comment>
<dbReference type="InterPro" id="IPR027304">
    <property type="entry name" value="Trigger_fact/SurA_dom_sf"/>
</dbReference>
<keyword evidence="8 11" id="KW-0564">Palmitate</keyword>
<dbReference type="HAMAP" id="MF_01145">
    <property type="entry name" value="Foldase_PrsA"/>
    <property type="match status" value="1"/>
</dbReference>
<dbReference type="GO" id="GO:0003755">
    <property type="term" value="F:peptidyl-prolyl cis-trans isomerase activity"/>
    <property type="evidence" value="ECO:0007669"/>
    <property type="project" value="UniProtKB-UniRule"/>
</dbReference>
<comment type="subcellular location">
    <subcellularLocation>
        <location evidence="2 11">Cell membrane</location>
        <topology evidence="2 11">Lipid-anchor</topology>
    </subcellularLocation>
</comment>
<keyword evidence="10 11" id="KW-0449">Lipoprotein</keyword>
<evidence type="ECO:0000313" key="16">
    <source>
        <dbReference type="Proteomes" id="UP000184184"/>
    </source>
</evidence>
<dbReference type="PANTHER" id="PTHR47245">
    <property type="entry name" value="PEPTIDYLPROLYL ISOMERASE"/>
    <property type="match status" value="1"/>
</dbReference>
<evidence type="ECO:0000256" key="6">
    <source>
        <dbReference type="ARBA" id="ARBA00023110"/>
    </source>
</evidence>
<dbReference type="EMBL" id="FRCZ01000001">
    <property type="protein sequence ID" value="SHM47393.1"/>
    <property type="molecule type" value="Genomic_DNA"/>
</dbReference>
<evidence type="ECO:0000256" key="10">
    <source>
        <dbReference type="ARBA" id="ARBA00023288"/>
    </source>
</evidence>
<evidence type="ECO:0000256" key="12">
    <source>
        <dbReference type="SAM" id="MobiDB-lite"/>
    </source>
</evidence>
<proteinExistence type="inferred from homology"/>
<dbReference type="GO" id="GO:0006457">
    <property type="term" value="P:protein folding"/>
    <property type="evidence" value="ECO:0007669"/>
    <property type="project" value="UniProtKB-UniRule"/>
</dbReference>
<dbReference type="Pfam" id="PF00639">
    <property type="entry name" value="Rotamase"/>
    <property type="match status" value="1"/>
</dbReference>
<evidence type="ECO:0000256" key="9">
    <source>
        <dbReference type="ARBA" id="ARBA00023235"/>
    </source>
</evidence>
<comment type="catalytic activity">
    <reaction evidence="1 11">
        <text>[protein]-peptidylproline (omega=180) = [protein]-peptidylproline (omega=0)</text>
        <dbReference type="Rhea" id="RHEA:16237"/>
        <dbReference type="Rhea" id="RHEA-COMP:10747"/>
        <dbReference type="Rhea" id="RHEA-COMP:10748"/>
        <dbReference type="ChEBI" id="CHEBI:83833"/>
        <dbReference type="ChEBI" id="CHEBI:83834"/>
        <dbReference type="EC" id="5.2.1.8"/>
    </reaction>
</comment>
<dbReference type="SUPFAM" id="SSF109998">
    <property type="entry name" value="Triger factor/SurA peptide-binding domain-like"/>
    <property type="match status" value="1"/>
</dbReference>
<dbReference type="EC" id="5.2.1.8" evidence="11"/>
<dbReference type="PROSITE" id="PS01096">
    <property type="entry name" value="PPIC_PPIASE_1"/>
    <property type="match status" value="1"/>
</dbReference>
<evidence type="ECO:0000259" key="14">
    <source>
        <dbReference type="PROSITE" id="PS50198"/>
    </source>
</evidence>
<feature type="domain" description="PpiC" evidence="14">
    <location>
        <begin position="138"/>
        <end position="228"/>
    </location>
</feature>
<organism evidence="15 16">
    <name type="scientific">Gracilibacillus kekensis</name>
    <dbReference type="NCBI Taxonomy" id="1027249"/>
    <lineage>
        <taxon>Bacteria</taxon>
        <taxon>Bacillati</taxon>
        <taxon>Bacillota</taxon>
        <taxon>Bacilli</taxon>
        <taxon>Bacillales</taxon>
        <taxon>Bacillaceae</taxon>
        <taxon>Gracilibacillus</taxon>
    </lineage>
</organism>
<dbReference type="PANTHER" id="PTHR47245:SF1">
    <property type="entry name" value="FOLDASE PROTEIN PRSA"/>
    <property type="match status" value="1"/>
</dbReference>
<evidence type="ECO:0000256" key="1">
    <source>
        <dbReference type="ARBA" id="ARBA00000971"/>
    </source>
</evidence>
<dbReference type="SUPFAM" id="SSF54534">
    <property type="entry name" value="FKBP-like"/>
    <property type="match status" value="1"/>
</dbReference>
<dbReference type="InterPro" id="IPR000297">
    <property type="entry name" value="PPIase_PpiC"/>
</dbReference>
<keyword evidence="7 11" id="KW-0472">Membrane</keyword>
<reference evidence="15 16" key="1">
    <citation type="submission" date="2016-11" db="EMBL/GenBank/DDBJ databases">
        <authorList>
            <person name="Jaros S."/>
            <person name="Januszkiewicz K."/>
            <person name="Wedrychowicz H."/>
        </authorList>
    </citation>
    <scope>NUCLEOTIDE SEQUENCE [LARGE SCALE GENOMIC DNA]</scope>
    <source>
        <strain evidence="15 16">CGMCC 1.10681</strain>
    </source>
</reference>
<evidence type="ECO:0000256" key="3">
    <source>
        <dbReference type="ARBA" id="ARBA00006071"/>
    </source>
</evidence>
<protein>
    <recommendedName>
        <fullName evidence="11">Foldase protein PrsA</fullName>
        <ecNumber evidence="11">5.2.1.8</ecNumber>
    </recommendedName>
</protein>
<dbReference type="InterPro" id="IPR046357">
    <property type="entry name" value="PPIase_dom_sf"/>
</dbReference>
<feature type="compositionally biased region" description="Acidic residues" evidence="12">
    <location>
        <begin position="298"/>
        <end position="335"/>
    </location>
</feature>